<gene>
    <name evidence="1" type="ORF">J2S17_001416</name>
</gene>
<evidence type="ECO:0000313" key="1">
    <source>
        <dbReference type="EMBL" id="MDQ0269545.1"/>
    </source>
</evidence>
<name>A0ABU0AE63_9BACI</name>
<dbReference type="EMBL" id="JAUSUB010000004">
    <property type="protein sequence ID" value="MDQ0269545.1"/>
    <property type="molecule type" value="Genomic_DNA"/>
</dbReference>
<proteinExistence type="predicted"/>
<keyword evidence="2" id="KW-1185">Reference proteome</keyword>
<accession>A0ABU0AE63</accession>
<dbReference type="Proteomes" id="UP001238088">
    <property type="component" value="Unassembled WGS sequence"/>
</dbReference>
<evidence type="ECO:0008006" key="3">
    <source>
        <dbReference type="Google" id="ProtNLM"/>
    </source>
</evidence>
<dbReference type="InterPro" id="IPR019686">
    <property type="entry name" value="DUF2536"/>
</dbReference>
<comment type="caution">
    <text evidence="1">The sequence shown here is derived from an EMBL/GenBank/DDBJ whole genome shotgun (WGS) entry which is preliminary data.</text>
</comment>
<organism evidence="1 2">
    <name type="scientific">Cytobacillus purgationiresistens</name>
    <dbReference type="NCBI Taxonomy" id="863449"/>
    <lineage>
        <taxon>Bacteria</taxon>
        <taxon>Bacillati</taxon>
        <taxon>Bacillota</taxon>
        <taxon>Bacilli</taxon>
        <taxon>Bacillales</taxon>
        <taxon>Bacillaceae</taxon>
        <taxon>Cytobacillus</taxon>
    </lineage>
</organism>
<dbReference type="Pfam" id="PF10750">
    <property type="entry name" value="DUF2536"/>
    <property type="match status" value="1"/>
</dbReference>
<sequence>MKGTTDQMNIHFDIIEDKVEFFEATDLKTLEKKINDQIEMNKSILLTVHNVSHQMHVDENRRIFYTAVVHFKAKK</sequence>
<evidence type="ECO:0000313" key="2">
    <source>
        <dbReference type="Proteomes" id="UP001238088"/>
    </source>
</evidence>
<reference evidence="1 2" key="1">
    <citation type="submission" date="2023-07" db="EMBL/GenBank/DDBJ databases">
        <title>Genomic Encyclopedia of Type Strains, Phase IV (KMG-IV): sequencing the most valuable type-strain genomes for metagenomic binning, comparative biology and taxonomic classification.</title>
        <authorList>
            <person name="Goeker M."/>
        </authorList>
    </citation>
    <scope>NUCLEOTIDE SEQUENCE [LARGE SCALE GENOMIC DNA]</scope>
    <source>
        <strain evidence="1 2">DSM 23494</strain>
    </source>
</reference>
<protein>
    <recommendedName>
        <fullName evidence="3">DUF2536 domain-containing protein</fullName>
    </recommendedName>
</protein>